<organism evidence="3 4">
    <name type="scientific">Corynebacterium marambiense</name>
    <dbReference type="NCBI Taxonomy" id="2765364"/>
    <lineage>
        <taxon>Bacteria</taxon>
        <taxon>Bacillati</taxon>
        <taxon>Actinomycetota</taxon>
        <taxon>Actinomycetes</taxon>
        <taxon>Mycobacteriales</taxon>
        <taxon>Corynebacteriaceae</taxon>
        <taxon>Corynebacterium</taxon>
    </lineage>
</organism>
<dbReference type="PANTHER" id="PTHR43767:SF1">
    <property type="entry name" value="NONRIBOSOMAL PEPTIDE SYNTHASE PES1 (EUROFUNG)-RELATED"/>
    <property type="match status" value="1"/>
</dbReference>
<dbReference type="InterPro" id="IPR000873">
    <property type="entry name" value="AMP-dep_synth/lig_dom"/>
</dbReference>
<dbReference type="Gene3D" id="3.30.300.30">
    <property type="match status" value="1"/>
</dbReference>
<dbReference type="InterPro" id="IPR025110">
    <property type="entry name" value="AMP-bd_C"/>
</dbReference>
<dbReference type="SUPFAM" id="SSF56801">
    <property type="entry name" value="Acetyl-CoA synthetase-like"/>
    <property type="match status" value="1"/>
</dbReference>
<dbReference type="EMBL" id="JAEIOT010000004">
    <property type="protein sequence ID" value="MBI8999479.1"/>
    <property type="molecule type" value="Genomic_DNA"/>
</dbReference>
<dbReference type="Proteomes" id="UP000625574">
    <property type="component" value="Unassembled WGS sequence"/>
</dbReference>
<evidence type="ECO:0000313" key="4">
    <source>
        <dbReference type="Proteomes" id="UP000625574"/>
    </source>
</evidence>
<reference evidence="3 4" key="1">
    <citation type="submission" date="2020-12" db="EMBL/GenBank/DDBJ databases">
        <title>Genome public.</title>
        <authorList>
            <person name="Sun Q."/>
        </authorList>
    </citation>
    <scope>NUCLEOTIDE SEQUENCE [LARGE SCALE GENOMIC DNA]</scope>
    <source>
        <strain evidence="3 4">CCM 8864</strain>
    </source>
</reference>
<dbReference type="InterPro" id="IPR050237">
    <property type="entry name" value="ATP-dep_AMP-bd_enzyme"/>
</dbReference>
<dbReference type="Gene3D" id="2.30.38.10">
    <property type="entry name" value="Luciferase, Domain 3"/>
    <property type="match status" value="1"/>
</dbReference>
<sequence length="548" mass="59297">MSEHTDSTALYPAADVAAWRAAGYWNDDTFATFLREAAARFGDNEAVVGHDLHGVNHRLSYRELSTAADATARRLRALGITRGDFVVVQLPNTTEFLPTIFALFHLGARPVFALPAHRAAELRHFLASTNAAAWIAPGSHNGFDYRDLAREVLPALPNPVQVIIAGPDPAEFASLGGDPVADLPAPAPVAPEELAFLQVSGGSTGIPKLIPRTHADYLYSVRESARICQLSTATRMLVVLPVSHNFTMSSPGVLGVLWAGGTVILTEDPTPTSVFHLIDAEKVTMTAAVPPLAMTWLALRPRIDAHLDTLEVLQVGGAKFPAEAARKVTPVLGCRLQQVFGMAEGLVNYTRADDPEDVVTGTQGRPISPADEILILDDEGHPVPEGESGHLLTRGPYTIRSYFNGADPGAFTDDGFYRTGDIVRRLPTGHLIVEGRDKDHINRGGEKISAEEVENHLIAHPDIIDAALVAIPDDYLGERSCAWIISDTPPTATEIREFLTRRGLAAYKLPDRFEFESSFPLTGVGKISRKALRRRLAATLTTDTSKDD</sequence>
<dbReference type="Gene3D" id="3.40.50.980">
    <property type="match status" value="2"/>
</dbReference>
<protein>
    <submittedName>
        <fullName evidence="3">AMP-binding protein</fullName>
    </submittedName>
</protein>
<evidence type="ECO:0000259" key="2">
    <source>
        <dbReference type="Pfam" id="PF13193"/>
    </source>
</evidence>
<keyword evidence="4" id="KW-1185">Reference proteome</keyword>
<comment type="caution">
    <text evidence="3">The sequence shown here is derived from an EMBL/GenBank/DDBJ whole genome shotgun (WGS) entry which is preliminary data.</text>
</comment>
<proteinExistence type="predicted"/>
<accession>A0ABS0VT48</accession>
<feature type="domain" description="AMP-dependent synthetase/ligase" evidence="1">
    <location>
        <begin position="34"/>
        <end position="403"/>
    </location>
</feature>
<feature type="domain" description="AMP-binding enzyme C-terminal" evidence="2">
    <location>
        <begin position="452"/>
        <end position="526"/>
    </location>
</feature>
<dbReference type="Pfam" id="PF13193">
    <property type="entry name" value="AMP-binding_C"/>
    <property type="match status" value="1"/>
</dbReference>
<evidence type="ECO:0000313" key="3">
    <source>
        <dbReference type="EMBL" id="MBI8999479.1"/>
    </source>
</evidence>
<dbReference type="RefSeq" id="WP_198734941.1">
    <property type="nucleotide sequence ID" value="NZ_JAEIOT010000004.1"/>
</dbReference>
<evidence type="ECO:0000259" key="1">
    <source>
        <dbReference type="Pfam" id="PF00501"/>
    </source>
</evidence>
<dbReference type="InterPro" id="IPR045851">
    <property type="entry name" value="AMP-bd_C_sf"/>
</dbReference>
<dbReference type="PANTHER" id="PTHR43767">
    <property type="entry name" value="LONG-CHAIN-FATTY-ACID--COA LIGASE"/>
    <property type="match status" value="1"/>
</dbReference>
<dbReference type="Pfam" id="PF00501">
    <property type="entry name" value="AMP-binding"/>
    <property type="match status" value="1"/>
</dbReference>
<name>A0ABS0VT48_9CORY</name>
<gene>
    <name evidence="3" type="ORF">JDV76_00565</name>
</gene>